<organism evidence="1">
    <name type="scientific">marine sediment metagenome</name>
    <dbReference type="NCBI Taxonomy" id="412755"/>
    <lineage>
        <taxon>unclassified sequences</taxon>
        <taxon>metagenomes</taxon>
        <taxon>ecological metagenomes</taxon>
    </lineage>
</organism>
<proteinExistence type="predicted"/>
<accession>X1IG38</accession>
<dbReference type="Gene3D" id="3.30.70.100">
    <property type="match status" value="1"/>
</dbReference>
<dbReference type="SUPFAM" id="SSF54909">
    <property type="entry name" value="Dimeric alpha+beta barrel"/>
    <property type="match status" value="1"/>
</dbReference>
<dbReference type="AlphaFoldDB" id="X1IG38"/>
<comment type="caution">
    <text evidence="1">The sequence shown here is derived from an EMBL/GenBank/DDBJ whole genome shotgun (WGS) entry which is preliminary data.</text>
</comment>
<dbReference type="InterPro" id="IPR008000">
    <property type="entry name" value="Rham/fucose_mutarotase"/>
</dbReference>
<dbReference type="InterPro" id="IPR011008">
    <property type="entry name" value="Dimeric_a/b-barrel"/>
</dbReference>
<evidence type="ECO:0008006" key="2">
    <source>
        <dbReference type="Google" id="ProtNLM"/>
    </source>
</evidence>
<evidence type="ECO:0000313" key="1">
    <source>
        <dbReference type="EMBL" id="GAH80677.1"/>
    </source>
</evidence>
<gene>
    <name evidence="1" type="ORF">S03H2_57356</name>
</gene>
<dbReference type="Pfam" id="PF05336">
    <property type="entry name" value="rhaM"/>
    <property type="match status" value="1"/>
</dbReference>
<dbReference type="EMBL" id="BARU01036763">
    <property type="protein sequence ID" value="GAH80677.1"/>
    <property type="molecule type" value="Genomic_DNA"/>
</dbReference>
<feature type="non-terminal residue" evidence="1">
    <location>
        <position position="32"/>
    </location>
</feature>
<dbReference type="GO" id="GO:0016857">
    <property type="term" value="F:racemase and epimerase activity, acting on carbohydrates and derivatives"/>
    <property type="evidence" value="ECO:0007669"/>
    <property type="project" value="InterPro"/>
</dbReference>
<protein>
    <recommendedName>
        <fullName evidence="2">L-rhamnose mutarotase</fullName>
    </recommendedName>
</protein>
<sequence length="32" mass="3913">MRRIGSVIKIKPEKIEEYKRYHASVWPEVLKK</sequence>
<name>X1IG38_9ZZZZ</name>
<reference evidence="1" key="1">
    <citation type="journal article" date="2014" name="Front. Microbiol.">
        <title>High frequency of phylogenetically diverse reductive dehalogenase-homologous genes in deep subseafloor sedimentary metagenomes.</title>
        <authorList>
            <person name="Kawai M."/>
            <person name="Futagami T."/>
            <person name="Toyoda A."/>
            <person name="Takaki Y."/>
            <person name="Nishi S."/>
            <person name="Hori S."/>
            <person name="Arai W."/>
            <person name="Tsubouchi T."/>
            <person name="Morono Y."/>
            <person name="Uchiyama I."/>
            <person name="Ito T."/>
            <person name="Fujiyama A."/>
            <person name="Inagaki F."/>
            <person name="Takami H."/>
        </authorList>
    </citation>
    <scope>NUCLEOTIDE SEQUENCE</scope>
    <source>
        <strain evidence="1">Expedition CK06-06</strain>
    </source>
</reference>